<feature type="transmembrane region" description="Helical" evidence="7">
    <location>
        <begin position="254"/>
        <end position="275"/>
    </location>
</feature>
<organism evidence="10 11">
    <name type="scientific">Terrabacter terrigena</name>
    <dbReference type="NCBI Taxonomy" id="574718"/>
    <lineage>
        <taxon>Bacteria</taxon>
        <taxon>Bacillati</taxon>
        <taxon>Actinomycetota</taxon>
        <taxon>Actinomycetes</taxon>
        <taxon>Micrococcales</taxon>
        <taxon>Intrasporangiaceae</taxon>
        <taxon>Terrabacter</taxon>
    </lineage>
</organism>
<dbReference type="PROSITE" id="PS50928">
    <property type="entry name" value="ABC_TM1"/>
    <property type="match status" value="1"/>
</dbReference>
<feature type="transmembrane region" description="Helical" evidence="7">
    <location>
        <begin position="147"/>
        <end position="164"/>
    </location>
</feature>
<evidence type="ECO:0000256" key="3">
    <source>
        <dbReference type="ARBA" id="ARBA00022475"/>
    </source>
</evidence>
<evidence type="ECO:0000256" key="7">
    <source>
        <dbReference type="RuleBase" id="RU363032"/>
    </source>
</evidence>
<dbReference type="SUPFAM" id="SSF161098">
    <property type="entry name" value="MetI-like"/>
    <property type="match status" value="1"/>
</dbReference>
<name>A0ABW3N2W5_9MICO</name>
<feature type="region of interest" description="Disordered" evidence="8">
    <location>
        <begin position="1"/>
        <end position="42"/>
    </location>
</feature>
<comment type="caution">
    <text evidence="10">The sequence shown here is derived from an EMBL/GenBank/DDBJ whole genome shotgun (WGS) entry which is preliminary data.</text>
</comment>
<proteinExistence type="inferred from homology"/>
<accession>A0ABW3N2W5</accession>
<keyword evidence="6 7" id="KW-0472">Membrane</keyword>
<evidence type="ECO:0000256" key="4">
    <source>
        <dbReference type="ARBA" id="ARBA00022692"/>
    </source>
</evidence>
<dbReference type="PANTHER" id="PTHR30193">
    <property type="entry name" value="ABC TRANSPORTER PERMEASE PROTEIN"/>
    <property type="match status" value="1"/>
</dbReference>
<keyword evidence="5 7" id="KW-1133">Transmembrane helix</keyword>
<evidence type="ECO:0000256" key="6">
    <source>
        <dbReference type="ARBA" id="ARBA00023136"/>
    </source>
</evidence>
<dbReference type="CDD" id="cd06261">
    <property type="entry name" value="TM_PBP2"/>
    <property type="match status" value="1"/>
</dbReference>
<sequence>MAGVVTQTEGAAATAARASRPGAGSKGRGERPAPGPGSGRGMSRMRRNDLFWAAVFILPTLLGLGVFYLWPVVRTLLISFTETGPFGGSEWVGLDNYATLLGDARLWETLLNTVKFTVVALLGIPIALVIAALLSTEGLRGVRVYRVLYFLPVVTMPAAVGLIWRTLYNGDVGVINAMLRAAGLEGTNWLSNPATALYAIAAVGIWLGLGTQIVIFLAAIQGVPKDLYEAASLDGAGRIRQFWSITLPQISPSVFFISVLAVIGALQTFDLIFVMTGPTNPAYPATETIVAQFYQRGFVENQQGYAAAIALVILVVIVAITALQFRLQKKWVHYV</sequence>
<feature type="transmembrane region" description="Helical" evidence="7">
    <location>
        <begin position="196"/>
        <end position="220"/>
    </location>
</feature>
<dbReference type="SUPFAM" id="SSF160964">
    <property type="entry name" value="MalF N-terminal region-like"/>
    <property type="match status" value="1"/>
</dbReference>
<reference evidence="11" key="1">
    <citation type="journal article" date="2019" name="Int. J. Syst. Evol. Microbiol.">
        <title>The Global Catalogue of Microorganisms (GCM) 10K type strain sequencing project: providing services to taxonomists for standard genome sequencing and annotation.</title>
        <authorList>
            <consortium name="The Broad Institute Genomics Platform"/>
            <consortium name="The Broad Institute Genome Sequencing Center for Infectious Disease"/>
            <person name="Wu L."/>
            <person name="Ma J."/>
        </authorList>
    </citation>
    <scope>NUCLEOTIDE SEQUENCE [LARGE SCALE GENOMIC DNA]</scope>
    <source>
        <strain evidence="11">CCUG 57508</strain>
    </source>
</reference>
<comment type="subcellular location">
    <subcellularLocation>
        <location evidence="1 7">Cell membrane</location>
        <topology evidence="1 7">Multi-pass membrane protein</topology>
    </subcellularLocation>
</comment>
<dbReference type="InterPro" id="IPR000515">
    <property type="entry name" value="MetI-like"/>
</dbReference>
<evidence type="ECO:0000259" key="9">
    <source>
        <dbReference type="PROSITE" id="PS50928"/>
    </source>
</evidence>
<feature type="compositionally biased region" description="Low complexity" evidence="8">
    <location>
        <begin position="1"/>
        <end position="23"/>
    </location>
</feature>
<feature type="transmembrane region" description="Helical" evidence="7">
    <location>
        <begin position="305"/>
        <end position="325"/>
    </location>
</feature>
<evidence type="ECO:0000256" key="2">
    <source>
        <dbReference type="ARBA" id="ARBA00022448"/>
    </source>
</evidence>
<evidence type="ECO:0000256" key="8">
    <source>
        <dbReference type="SAM" id="MobiDB-lite"/>
    </source>
</evidence>
<keyword evidence="4 7" id="KW-0812">Transmembrane</keyword>
<gene>
    <name evidence="10" type="ORF">ACFQ2V_15660</name>
</gene>
<evidence type="ECO:0000313" key="11">
    <source>
        <dbReference type="Proteomes" id="UP001597046"/>
    </source>
</evidence>
<feature type="transmembrane region" description="Helical" evidence="7">
    <location>
        <begin position="50"/>
        <end position="70"/>
    </location>
</feature>
<keyword evidence="11" id="KW-1185">Reference proteome</keyword>
<protein>
    <submittedName>
        <fullName evidence="10">Carbohydrate ABC transporter permease</fullName>
    </submittedName>
</protein>
<evidence type="ECO:0000256" key="5">
    <source>
        <dbReference type="ARBA" id="ARBA00022989"/>
    </source>
</evidence>
<dbReference type="InterPro" id="IPR035906">
    <property type="entry name" value="MetI-like_sf"/>
</dbReference>
<evidence type="ECO:0000313" key="10">
    <source>
        <dbReference type="EMBL" id="MFD1055750.1"/>
    </source>
</evidence>
<feature type="domain" description="ABC transmembrane type-1" evidence="9">
    <location>
        <begin position="110"/>
        <end position="324"/>
    </location>
</feature>
<keyword evidence="2 7" id="KW-0813">Transport</keyword>
<dbReference type="Gene3D" id="1.10.3720.10">
    <property type="entry name" value="MetI-like"/>
    <property type="match status" value="1"/>
</dbReference>
<comment type="similarity">
    <text evidence="7">Belongs to the binding-protein-dependent transport system permease family.</text>
</comment>
<dbReference type="InterPro" id="IPR051393">
    <property type="entry name" value="ABC_transporter_permease"/>
</dbReference>
<dbReference type="Proteomes" id="UP001597046">
    <property type="component" value="Unassembled WGS sequence"/>
</dbReference>
<keyword evidence="3" id="KW-1003">Cell membrane</keyword>
<dbReference type="EMBL" id="JBHTKH010000011">
    <property type="protein sequence ID" value="MFD1055750.1"/>
    <property type="molecule type" value="Genomic_DNA"/>
</dbReference>
<evidence type="ECO:0000256" key="1">
    <source>
        <dbReference type="ARBA" id="ARBA00004651"/>
    </source>
</evidence>
<dbReference type="Pfam" id="PF00528">
    <property type="entry name" value="BPD_transp_1"/>
    <property type="match status" value="1"/>
</dbReference>
<feature type="transmembrane region" description="Helical" evidence="7">
    <location>
        <begin position="116"/>
        <end position="135"/>
    </location>
</feature>
<dbReference type="PANTHER" id="PTHR30193:SF41">
    <property type="entry name" value="DIACETYLCHITOBIOSE UPTAKE SYSTEM PERMEASE PROTEIN NGCF"/>
    <property type="match status" value="1"/>
</dbReference>